<organism evidence="2 3">
    <name type="scientific">Thalassiosira oceanica</name>
    <name type="common">Marine diatom</name>
    <dbReference type="NCBI Taxonomy" id="159749"/>
    <lineage>
        <taxon>Eukaryota</taxon>
        <taxon>Sar</taxon>
        <taxon>Stramenopiles</taxon>
        <taxon>Ochrophyta</taxon>
        <taxon>Bacillariophyta</taxon>
        <taxon>Coscinodiscophyceae</taxon>
        <taxon>Thalassiosirophycidae</taxon>
        <taxon>Thalassiosirales</taxon>
        <taxon>Thalassiosiraceae</taxon>
        <taxon>Thalassiosira</taxon>
    </lineage>
</organism>
<comment type="caution">
    <text evidence="2">The sequence shown here is derived from an EMBL/GenBank/DDBJ whole genome shotgun (WGS) entry which is preliminary data.</text>
</comment>
<dbReference type="EMBL" id="AGNL01045376">
    <property type="protein sequence ID" value="EJK48841.1"/>
    <property type="molecule type" value="Genomic_DNA"/>
</dbReference>
<dbReference type="OMA" id="GECGYED"/>
<evidence type="ECO:0000256" key="1">
    <source>
        <dbReference type="SAM" id="MobiDB-lite"/>
    </source>
</evidence>
<feature type="region of interest" description="Disordered" evidence="1">
    <location>
        <begin position="1"/>
        <end position="340"/>
    </location>
</feature>
<accession>K0RIU8</accession>
<feature type="compositionally biased region" description="Basic and acidic residues" evidence="1">
    <location>
        <begin position="57"/>
        <end position="79"/>
    </location>
</feature>
<feature type="compositionally biased region" description="Low complexity" evidence="1">
    <location>
        <begin position="121"/>
        <end position="140"/>
    </location>
</feature>
<sequence length="340" mass="34772">EPGVRGGRVGVHERAARAGPAGGRPEPPPRIERVVEREAPPGEPGQRVGEAGARLGQRVERRPRGGHGEPEEARRRGDEAGGGGQEEEGAGGGGGGGEEEEGQGGRGGGGEESEPPPDPPGVVGDGPARDQLPLPRVEGQPQRRRRRREGPGGNGRRASSAILGRSLSLQVGGWWNPVRTGSAQDVAPDNGVDGGDRDAEVSLREISGGERNGGTHSDEDDGECGYEDFPRDRRRSARDDGAPAAASLRRSRRSAGGDGRGGRLPPETARTETPTPRTGAALPTPARGGRPRTTAGRGDGATCPARSSSGDGRLRPTTTPPRTGRRSAGPGGPGTGPAGP</sequence>
<feature type="compositionally biased region" description="Gly residues" evidence="1">
    <location>
        <begin position="329"/>
        <end position="340"/>
    </location>
</feature>
<feature type="compositionally biased region" description="Basic and acidic residues" evidence="1">
    <location>
        <begin position="194"/>
        <end position="203"/>
    </location>
</feature>
<protein>
    <submittedName>
        <fullName evidence="2">Uncharacterized protein</fullName>
    </submittedName>
</protein>
<evidence type="ECO:0000313" key="2">
    <source>
        <dbReference type="EMBL" id="EJK48841.1"/>
    </source>
</evidence>
<feature type="compositionally biased region" description="Gly residues" evidence="1">
    <location>
        <begin position="80"/>
        <end position="96"/>
    </location>
</feature>
<feature type="non-terminal residue" evidence="2">
    <location>
        <position position="1"/>
    </location>
</feature>
<feature type="compositionally biased region" description="Low complexity" evidence="1">
    <location>
        <begin position="315"/>
        <end position="328"/>
    </location>
</feature>
<dbReference type="AlphaFoldDB" id="K0RIU8"/>
<dbReference type="Proteomes" id="UP000266841">
    <property type="component" value="Unassembled WGS sequence"/>
</dbReference>
<gene>
    <name evidence="2" type="ORF">THAOC_32329</name>
</gene>
<evidence type="ECO:0000313" key="3">
    <source>
        <dbReference type="Proteomes" id="UP000266841"/>
    </source>
</evidence>
<feature type="compositionally biased region" description="Basic and acidic residues" evidence="1">
    <location>
        <begin position="27"/>
        <end position="40"/>
    </location>
</feature>
<proteinExistence type="predicted"/>
<reference evidence="2 3" key="1">
    <citation type="journal article" date="2012" name="Genome Biol.">
        <title>Genome and low-iron response of an oceanic diatom adapted to chronic iron limitation.</title>
        <authorList>
            <person name="Lommer M."/>
            <person name="Specht M."/>
            <person name="Roy A.S."/>
            <person name="Kraemer L."/>
            <person name="Andreson R."/>
            <person name="Gutowska M.A."/>
            <person name="Wolf J."/>
            <person name="Bergner S.V."/>
            <person name="Schilhabel M.B."/>
            <person name="Klostermeier U.C."/>
            <person name="Beiko R.G."/>
            <person name="Rosenstiel P."/>
            <person name="Hippler M."/>
            <person name="Laroche J."/>
        </authorList>
    </citation>
    <scope>NUCLEOTIDE SEQUENCE [LARGE SCALE GENOMIC DNA]</scope>
    <source>
        <strain evidence="2 3">CCMP1005</strain>
    </source>
</reference>
<keyword evidence="3" id="KW-1185">Reference proteome</keyword>
<feature type="compositionally biased region" description="Low complexity" evidence="1">
    <location>
        <begin position="263"/>
        <end position="302"/>
    </location>
</feature>
<name>K0RIU8_THAOC</name>